<dbReference type="Gene3D" id="3.30.70.100">
    <property type="match status" value="1"/>
</dbReference>
<sequence length="74" mass="7362">MTTTVKISGMTCGHCVSSVTEELTALDGVENVSVDLVNGGVSTARITTAAPVSESAISEAIAEAGYVMVGADAD</sequence>
<dbReference type="InterPro" id="IPR017969">
    <property type="entry name" value="Heavy-metal-associated_CS"/>
</dbReference>
<accession>A0A1R1LJP8</accession>
<name>A0A1R1LJP8_9MICC</name>
<evidence type="ECO:0000256" key="1">
    <source>
        <dbReference type="ARBA" id="ARBA00022723"/>
    </source>
</evidence>
<dbReference type="Pfam" id="PF00403">
    <property type="entry name" value="HMA"/>
    <property type="match status" value="1"/>
</dbReference>
<keyword evidence="1" id="KW-0479">Metal-binding</keyword>
<feature type="domain" description="HMA" evidence="2">
    <location>
        <begin position="1"/>
        <end position="69"/>
    </location>
</feature>
<keyword evidence="4" id="KW-1185">Reference proteome</keyword>
<dbReference type="EMBL" id="MRDE01000016">
    <property type="protein sequence ID" value="OMH27739.1"/>
    <property type="molecule type" value="Genomic_DNA"/>
</dbReference>
<protein>
    <submittedName>
        <fullName evidence="3">Heavy metal transporter</fullName>
    </submittedName>
</protein>
<dbReference type="AlphaFoldDB" id="A0A1R1LJP8"/>
<evidence type="ECO:0000259" key="2">
    <source>
        <dbReference type="PROSITE" id="PS50846"/>
    </source>
</evidence>
<dbReference type="CDD" id="cd00371">
    <property type="entry name" value="HMA"/>
    <property type="match status" value="1"/>
</dbReference>
<dbReference type="InterPro" id="IPR036163">
    <property type="entry name" value="HMA_dom_sf"/>
</dbReference>
<dbReference type="PROSITE" id="PS01047">
    <property type="entry name" value="HMA_1"/>
    <property type="match status" value="1"/>
</dbReference>
<proteinExistence type="predicted"/>
<evidence type="ECO:0000313" key="3">
    <source>
        <dbReference type="EMBL" id="OMH27739.1"/>
    </source>
</evidence>
<gene>
    <name evidence="3" type="ORF">BKD30_03650</name>
</gene>
<dbReference type="GO" id="GO:0046872">
    <property type="term" value="F:metal ion binding"/>
    <property type="evidence" value="ECO:0007669"/>
    <property type="project" value="UniProtKB-KW"/>
</dbReference>
<dbReference type="RefSeq" id="WP_076702063.1">
    <property type="nucleotide sequence ID" value="NZ_MRDE01000016.1"/>
</dbReference>
<dbReference type="STRING" id="554083.BKD30_03650"/>
<evidence type="ECO:0000313" key="4">
    <source>
        <dbReference type="Proteomes" id="UP000187085"/>
    </source>
</evidence>
<dbReference type="Proteomes" id="UP000187085">
    <property type="component" value="Unassembled WGS sequence"/>
</dbReference>
<dbReference type="PROSITE" id="PS50846">
    <property type="entry name" value="HMA_2"/>
    <property type="match status" value="1"/>
</dbReference>
<comment type="caution">
    <text evidence="3">The sequence shown here is derived from an EMBL/GenBank/DDBJ whole genome shotgun (WGS) entry which is preliminary data.</text>
</comment>
<organism evidence="3 4">
    <name type="scientific">Tersicoccus phoenicis</name>
    <dbReference type="NCBI Taxonomy" id="554083"/>
    <lineage>
        <taxon>Bacteria</taxon>
        <taxon>Bacillati</taxon>
        <taxon>Actinomycetota</taxon>
        <taxon>Actinomycetes</taxon>
        <taxon>Micrococcales</taxon>
        <taxon>Micrococcaceae</taxon>
        <taxon>Tersicoccus</taxon>
    </lineage>
</organism>
<dbReference type="InterPro" id="IPR006121">
    <property type="entry name" value="HMA_dom"/>
</dbReference>
<dbReference type="OrthoDB" id="9813965at2"/>
<reference evidence="3 4" key="1">
    <citation type="submission" date="2016-12" db="EMBL/GenBank/DDBJ databases">
        <title>Draft genome of Tersicoccus phoenicis 1P05MA.</title>
        <authorList>
            <person name="Nakajima Y."/>
            <person name="Yoshizawa S."/>
            <person name="Nakamura K."/>
            <person name="Ogura Y."/>
            <person name="Hayashi T."/>
            <person name="Kogure K."/>
        </authorList>
    </citation>
    <scope>NUCLEOTIDE SEQUENCE [LARGE SCALE GENOMIC DNA]</scope>
    <source>
        <strain evidence="3 4">1p05MA</strain>
    </source>
</reference>
<dbReference type="SUPFAM" id="SSF55008">
    <property type="entry name" value="HMA, heavy metal-associated domain"/>
    <property type="match status" value="1"/>
</dbReference>